<proteinExistence type="predicted"/>
<comment type="caution">
    <text evidence="2">The sequence shown here is derived from an EMBL/GenBank/DDBJ whole genome shotgun (WGS) entry which is preliminary data.</text>
</comment>
<sequence length="195" mass="21023">MTTAPSTSRQAIDLLPESARAFAVVLERLPDDAWGRPTPCSEWSVKDVVNHVVAEHEWVPHLLRGEGVEQVGDRYDGDRLGGSPAAARRAWQMAMLGSLQAWAQVEEVDQPVAFSGGMQTAGEYAHQMLVDLTVHAWDVAQGGGVSVPVLPDAVGVAFAYEKPRVAQGEAAGLFAPPRRPRSDHPMDQLVALLGR</sequence>
<dbReference type="Gene3D" id="1.20.120.450">
    <property type="entry name" value="dinb family like domain"/>
    <property type="match status" value="1"/>
</dbReference>
<dbReference type="NCBIfam" id="TIGR03083">
    <property type="entry name" value="maleylpyruvate isomerase family mycothiol-dependent enzyme"/>
    <property type="match status" value="1"/>
</dbReference>
<keyword evidence="3" id="KW-1185">Reference proteome</keyword>
<evidence type="ECO:0000259" key="1">
    <source>
        <dbReference type="Pfam" id="PF11716"/>
    </source>
</evidence>
<dbReference type="GO" id="GO:0046872">
    <property type="term" value="F:metal ion binding"/>
    <property type="evidence" value="ECO:0007669"/>
    <property type="project" value="InterPro"/>
</dbReference>
<dbReference type="Proteomes" id="UP000234206">
    <property type="component" value="Unassembled WGS sequence"/>
</dbReference>
<dbReference type="SUPFAM" id="SSF109854">
    <property type="entry name" value="DinB/YfiT-like putative metalloenzymes"/>
    <property type="match status" value="1"/>
</dbReference>
<name>A0A2I1PAE0_9MICO</name>
<accession>A0A2I1PAE0</accession>
<dbReference type="RefSeq" id="WP_070705544.1">
    <property type="nucleotide sequence ID" value="NZ_PKIZ01000011.1"/>
</dbReference>
<dbReference type="Pfam" id="PF11716">
    <property type="entry name" value="MDMPI_N"/>
    <property type="match status" value="1"/>
</dbReference>
<reference evidence="2 3" key="1">
    <citation type="submission" date="2017-12" db="EMBL/GenBank/DDBJ databases">
        <title>Phylogenetic diversity of female urinary microbiome.</title>
        <authorList>
            <person name="Thomas-White K."/>
            <person name="Wolfe A.J."/>
        </authorList>
    </citation>
    <scope>NUCLEOTIDE SEQUENCE [LARGE SCALE GENOMIC DNA]</scope>
    <source>
        <strain evidence="2 3">UMB1298</strain>
    </source>
</reference>
<evidence type="ECO:0000313" key="2">
    <source>
        <dbReference type="EMBL" id="PKZ41606.1"/>
    </source>
</evidence>
<dbReference type="EMBL" id="PKIZ01000011">
    <property type="protein sequence ID" value="PKZ41606.1"/>
    <property type="molecule type" value="Genomic_DNA"/>
</dbReference>
<evidence type="ECO:0000313" key="3">
    <source>
        <dbReference type="Proteomes" id="UP000234206"/>
    </source>
</evidence>
<dbReference type="AlphaFoldDB" id="A0A2I1PAE0"/>
<organism evidence="2 3">
    <name type="scientific">Kytococcus schroeteri</name>
    <dbReference type="NCBI Taxonomy" id="138300"/>
    <lineage>
        <taxon>Bacteria</taxon>
        <taxon>Bacillati</taxon>
        <taxon>Actinomycetota</taxon>
        <taxon>Actinomycetes</taxon>
        <taxon>Micrococcales</taxon>
        <taxon>Kytococcaceae</taxon>
        <taxon>Kytococcus</taxon>
    </lineage>
</organism>
<protein>
    <submittedName>
        <fullName evidence="2">TIGR03086 family protein</fullName>
    </submittedName>
</protein>
<dbReference type="InterPro" id="IPR017517">
    <property type="entry name" value="Maleyloyr_isom"/>
</dbReference>
<dbReference type="NCBIfam" id="TIGR03086">
    <property type="entry name" value="TIGR03086 family metal-binding protein"/>
    <property type="match status" value="1"/>
</dbReference>
<dbReference type="InterPro" id="IPR017520">
    <property type="entry name" value="CHP03086"/>
</dbReference>
<feature type="domain" description="Mycothiol-dependent maleylpyruvate isomerase metal-binding" evidence="1">
    <location>
        <begin position="17"/>
        <end position="140"/>
    </location>
</feature>
<dbReference type="InterPro" id="IPR024344">
    <property type="entry name" value="MDMPI_metal-binding"/>
</dbReference>
<dbReference type="InterPro" id="IPR034660">
    <property type="entry name" value="DinB/YfiT-like"/>
</dbReference>
<dbReference type="OrthoDB" id="5185819at2"/>
<gene>
    <name evidence="2" type="ORF">CYJ76_06915</name>
</gene>